<dbReference type="PANTHER" id="PTHR23505">
    <property type="entry name" value="SPINSTER"/>
    <property type="match status" value="1"/>
</dbReference>
<comment type="similarity">
    <text evidence="6">Belongs to the major facilitator superfamily. Spinster (TC 2.A.1.49) family.</text>
</comment>
<dbReference type="PROSITE" id="PS50850">
    <property type="entry name" value="MFS"/>
    <property type="match status" value="1"/>
</dbReference>
<keyword evidence="11" id="KW-1185">Reference proteome</keyword>
<dbReference type="Gene3D" id="1.20.1250.20">
    <property type="entry name" value="MFS general substrate transporter like domains"/>
    <property type="match status" value="1"/>
</dbReference>
<evidence type="ECO:0000313" key="10">
    <source>
        <dbReference type="EMBL" id="KAI1729537.1"/>
    </source>
</evidence>
<name>A0AAD4NG82_9BILA</name>
<feature type="region of interest" description="Disordered" evidence="7">
    <location>
        <begin position="526"/>
        <end position="550"/>
    </location>
</feature>
<dbReference type="Pfam" id="PF07690">
    <property type="entry name" value="MFS_1"/>
    <property type="match status" value="1"/>
</dbReference>
<evidence type="ECO:0000256" key="4">
    <source>
        <dbReference type="ARBA" id="ARBA00022989"/>
    </source>
</evidence>
<gene>
    <name evidence="10" type="ORF">DdX_01783</name>
</gene>
<keyword evidence="2" id="KW-0813">Transport</keyword>
<evidence type="ECO:0000256" key="7">
    <source>
        <dbReference type="SAM" id="MobiDB-lite"/>
    </source>
</evidence>
<evidence type="ECO:0000256" key="1">
    <source>
        <dbReference type="ARBA" id="ARBA00004141"/>
    </source>
</evidence>
<dbReference type="EMBL" id="JAKKPZ010000001">
    <property type="protein sequence ID" value="KAI1729537.1"/>
    <property type="molecule type" value="Genomic_DNA"/>
</dbReference>
<evidence type="ECO:0000259" key="9">
    <source>
        <dbReference type="PROSITE" id="PS50850"/>
    </source>
</evidence>
<dbReference type="InterPro" id="IPR020846">
    <property type="entry name" value="MFS_dom"/>
</dbReference>
<evidence type="ECO:0000256" key="3">
    <source>
        <dbReference type="ARBA" id="ARBA00022692"/>
    </source>
</evidence>
<dbReference type="SUPFAM" id="SSF103473">
    <property type="entry name" value="MFS general substrate transporter"/>
    <property type="match status" value="1"/>
</dbReference>
<feature type="region of interest" description="Disordered" evidence="7">
    <location>
        <begin position="1"/>
        <end position="25"/>
    </location>
</feature>
<dbReference type="InterPro" id="IPR044770">
    <property type="entry name" value="MFS_spinster-like"/>
</dbReference>
<evidence type="ECO:0000256" key="5">
    <source>
        <dbReference type="ARBA" id="ARBA00023136"/>
    </source>
</evidence>
<feature type="domain" description="Major facilitator superfamily (MFS) profile" evidence="9">
    <location>
        <begin position="72"/>
        <end position="494"/>
    </location>
</feature>
<dbReference type="InterPro" id="IPR036259">
    <property type="entry name" value="MFS_trans_sf"/>
</dbReference>
<feature type="transmembrane region" description="Helical" evidence="8">
    <location>
        <begin position="227"/>
        <end position="247"/>
    </location>
</feature>
<accession>A0AAD4NG82</accession>
<dbReference type="Proteomes" id="UP001201812">
    <property type="component" value="Unassembled WGS sequence"/>
</dbReference>
<feature type="transmembrane region" description="Helical" evidence="8">
    <location>
        <begin position="196"/>
        <end position="221"/>
    </location>
</feature>
<evidence type="ECO:0000256" key="6">
    <source>
        <dbReference type="ARBA" id="ARBA00024338"/>
    </source>
</evidence>
<organism evidence="10 11">
    <name type="scientific">Ditylenchus destructor</name>
    <dbReference type="NCBI Taxonomy" id="166010"/>
    <lineage>
        <taxon>Eukaryota</taxon>
        <taxon>Metazoa</taxon>
        <taxon>Ecdysozoa</taxon>
        <taxon>Nematoda</taxon>
        <taxon>Chromadorea</taxon>
        <taxon>Rhabditida</taxon>
        <taxon>Tylenchina</taxon>
        <taxon>Tylenchomorpha</taxon>
        <taxon>Sphaerularioidea</taxon>
        <taxon>Anguinidae</taxon>
        <taxon>Anguininae</taxon>
        <taxon>Ditylenchus</taxon>
    </lineage>
</organism>
<feature type="compositionally biased region" description="Basic and acidic residues" evidence="7">
    <location>
        <begin position="14"/>
        <end position="25"/>
    </location>
</feature>
<feature type="transmembrane region" description="Helical" evidence="8">
    <location>
        <begin position="327"/>
        <end position="346"/>
    </location>
</feature>
<dbReference type="AlphaFoldDB" id="A0AAD4NG82"/>
<feature type="transmembrane region" description="Helical" evidence="8">
    <location>
        <begin position="110"/>
        <end position="130"/>
    </location>
</feature>
<keyword evidence="3 8" id="KW-0812">Transmembrane</keyword>
<keyword evidence="5 8" id="KW-0472">Membrane</keyword>
<comment type="caution">
    <text evidence="10">The sequence shown here is derived from an EMBL/GenBank/DDBJ whole genome shotgun (WGS) entry which is preliminary data.</text>
</comment>
<feature type="transmembrane region" description="Helical" evidence="8">
    <location>
        <begin position="470"/>
        <end position="489"/>
    </location>
</feature>
<dbReference type="GO" id="GO:0022857">
    <property type="term" value="F:transmembrane transporter activity"/>
    <property type="evidence" value="ECO:0007669"/>
    <property type="project" value="InterPro"/>
</dbReference>
<feature type="transmembrane region" description="Helical" evidence="8">
    <location>
        <begin position="278"/>
        <end position="299"/>
    </location>
</feature>
<feature type="transmembrane region" description="Helical" evidence="8">
    <location>
        <begin position="428"/>
        <end position="450"/>
    </location>
</feature>
<dbReference type="CDD" id="cd17328">
    <property type="entry name" value="MFS_spinster_like"/>
    <property type="match status" value="1"/>
</dbReference>
<protein>
    <submittedName>
        <fullName evidence="10">Major facilitator superfamily domain-containing protein</fullName>
    </submittedName>
</protein>
<evidence type="ECO:0000256" key="2">
    <source>
        <dbReference type="ARBA" id="ARBA00022448"/>
    </source>
</evidence>
<feature type="compositionally biased region" description="Low complexity" evidence="7">
    <location>
        <begin position="528"/>
        <end position="550"/>
    </location>
</feature>
<dbReference type="GO" id="GO:0016020">
    <property type="term" value="C:membrane"/>
    <property type="evidence" value="ECO:0007669"/>
    <property type="project" value="UniProtKB-SubCell"/>
</dbReference>
<keyword evidence="4 8" id="KW-1133">Transmembrane helix</keyword>
<sequence>MADENDGNLFTPERSQRQGEAERVVLTHREMPPPMVVDYEDLQPDEDWPDRRRTDIGARSSRMPAQTKNILFLAVLIALNLINYMDRFTVASILIDIQTYYKIQDSDGGLIVTTFVFCYMIAAPIFGYLGDRYNRKFVVSIGLVLWILAVFLSSVSGSFRVFLISRAIVGVGEAAYSTVAPTIISDLFSGDQRSRVLMLFFAALPVGSGLGYIVGASVTYWTGYWQWGLRVTPIIGIIFLIIIVFAFEDPVRGHADHAHLRKTSYKEDVLSLGRIPTYIYTTLGFTSVVFVTGSLSWWTPACAAHAWGMIHGMDKVPPEIKASVAETFGVLSCIGGLIGVVFGSLLARKWQKGLGPITANPRADPLVCGFGSLFAVPTMWLALFTVGKWMPLGYLFVFLTIIMVVLNFAITTDIILYVTTPNRRATAIAIQTLTAHLLGDATSPYVIGLLSDAIRGNVETSAASFQALQYALYLPNAVLVLGGVFYFLASNHVEKDREKNSMLMHDLNPPTILDYYDDDMGAGNRSMGSGTTATTSAPASGVTPPAFVVP</sequence>
<feature type="transmembrane region" description="Helical" evidence="8">
    <location>
        <begin position="137"/>
        <end position="155"/>
    </location>
</feature>
<reference evidence="10" key="1">
    <citation type="submission" date="2022-01" db="EMBL/GenBank/DDBJ databases">
        <title>Genome Sequence Resource for Two Populations of Ditylenchus destructor, the Migratory Endoparasitic Phytonematode.</title>
        <authorList>
            <person name="Zhang H."/>
            <person name="Lin R."/>
            <person name="Xie B."/>
        </authorList>
    </citation>
    <scope>NUCLEOTIDE SEQUENCE</scope>
    <source>
        <strain evidence="10">BazhouSP</strain>
    </source>
</reference>
<proteinExistence type="inferred from homology"/>
<dbReference type="InterPro" id="IPR011701">
    <property type="entry name" value="MFS"/>
</dbReference>
<feature type="transmembrane region" description="Helical" evidence="8">
    <location>
        <begin position="69"/>
        <end position="85"/>
    </location>
</feature>
<feature type="transmembrane region" description="Helical" evidence="8">
    <location>
        <begin position="366"/>
        <end position="386"/>
    </location>
</feature>
<comment type="subcellular location">
    <subcellularLocation>
        <location evidence="1">Membrane</location>
        <topology evidence="1">Multi-pass membrane protein</topology>
    </subcellularLocation>
</comment>
<dbReference type="PANTHER" id="PTHR23505:SF79">
    <property type="entry name" value="PROTEIN SPINSTER"/>
    <property type="match status" value="1"/>
</dbReference>
<evidence type="ECO:0000256" key="8">
    <source>
        <dbReference type="SAM" id="Phobius"/>
    </source>
</evidence>
<feature type="transmembrane region" description="Helical" evidence="8">
    <location>
        <begin position="392"/>
        <end position="416"/>
    </location>
</feature>
<evidence type="ECO:0000313" key="11">
    <source>
        <dbReference type="Proteomes" id="UP001201812"/>
    </source>
</evidence>
<feature type="transmembrane region" description="Helical" evidence="8">
    <location>
        <begin position="161"/>
        <end position="184"/>
    </location>
</feature>